<protein>
    <submittedName>
        <fullName evidence="1">Uncharacterized protein</fullName>
    </submittedName>
</protein>
<keyword evidence="2" id="KW-1185">Reference proteome</keyword>
<accession>A0ACC3CI95</accession>
<gene>
    <name evidence="1" type="ORF">I4F81_012293</name>
</gene>
<sequence>MFCTVALPAGAGSRKMTMANFIALPALPSRHRPDAVSTVCSAPPGTAASSTTPSRHLRHAAWLGAGPSGIGRCKDACQSRRPLHERSGMFLPPATGAGSAFLIANAGMRSDADSPHHQVPEASPPTRAPISSGGARPGGDATRDTPAHPTRREVHPAAEDVQASSEAVSVDFCASEAVSLEQQAKEAWAVAATAMSTLGRLTDATDATSMLNMASAFRTRAQDLERRAAIVRETGPVRKVLLLMQRLRQPGVTARRKPPDFDKVFVPYPPRPALPSGKVMHSFWDDTVGNVIKKIPRSHLRRRGHKKDRISAGRMPLLYLSSSFGRGKTRFLREAARHLHKTVKRSGAERDATPRLLGRGIVVLAANFSGDFGVQALEEAVLAARSDEANNFYLLLYVRILFNELADLGTDSAQVFDDFIVVFYGQYRDKKFNFADVYAEARDLVATMAGRGASSDVVVLLVDEIGKLRVNHARLTCTRLFMDICHPIRSESCSLVQAGSGLGVAVMTSMDSALMLAERSASGRPAIPLDYIPDGDLGLQRARLFDAMSLGSLSGVSVAESSGSSYRILGIVKKPERYASCLEALCAAEVFALFCGLLWRPVELLAIELQQGPAILPAAMLSVEDEMVTESAGNALGVSGLWADHNVLLRDHVLAATILPDEVAHDAAVLPVACSVGAAATHSSAEADKGVTEDEYNNLSYEKILELRQEQACRAWARTEARTLSNLTWGGILALGVITGRCDSTFSPEMIPLTLLRALNEQKQCKSTPLWEALRAIVIVSISTASGTRDTRGRGLRAQTKFDWCGWELFLLYWERLVSVARALRPGPWGSVTLKQMYGPKGHIPSFVGPGTLLANVSVDATVERTKVVFLAGAGDRTDVGCATLSLPDLLSGRVPVDELLRTVYKLPNGAASFDGLCFYRALNSVPGVVQQGEAVAVFYSCKHSTPMAATKSGKDVEQSLDLMCSADGAATKQAEAMFGGREAFTKWRRRSVFVYACMREVSSPLNLTGHLAATTLVLDEADLEVVLGTTMYCMARGLYLLLPPGPRSVMDHAAADQPQSVMQPTALPDADAPRRSPATSSSSASSSIACFYVSTSTVFHLKAGCTHLSRTQRDILVAPLGAQALRGRRCCKTCDESSSIQSAAA</sequence>
<reference evidence="1" key="1">
    <citation type="submission" date="2019-11" db="EMBL/GenBank/DDBJ databases">
        <title>Nori genome reveals adaptations in red seaweeds to the harsh intertidal environment.</title>
        <authorList>
            <person name="Wang D."/>
            <person name="Mao Y."/>
        </authorList>
    </citation>
    <scope>NUCLEOTIDE SEQUENCE</scope>
    <source>
        <tissue evidence="1">Gametophyte</tissue>
    </source>
</reference>
<evidence type="ECO:0000313" key="1">
    <source>
        <dbReference type="EMBL" id="KAK1869828.1"/>
    </source>
</evidence>
<comment type="caution">
    <text evidence="1">The sequence shown here is derived from an EMBL/GenBank/DDBJ whole genome shotgun (WGS) entry which is preliminary data.</text>
</comment>
<organism evidence="1 2">
    <name type="scientific">Pyropia yezoensis</name>
    <name type="common">Susabi-nori</name>
    <name type="synonym">Porphyra yezoensis</name>
    <dbReference type="NCBI Taxonomy" id="2788"/>
    <lineage>
        <taxon>Eukaryota</taxon>
        <taxon>Rhodophyta</taxon>
        <taxon>Bangiophyceae</taxon>
        <taxon>Bangiales</taxon>
        <taxon>Bangiaceae</taxon>
        <taxon>Pyropia</taxon>
    </lineage>
</organism>
<dbReference type="Proteomes" id="UP000798662">
    <property type="component" value="Chromosome 3"/>
</dbReference>
<name>A0ACC3CI95_PYRYE</name>
<evidence type="ECO:0000313" key="2">
    <source>
        <dbReference type="Proteomes" id="UP000798662"/>
    </source>
</evidence>
<proteinExistence type="predicted"/>
<dbReference type="EMBL" id="CM020620">
    <property type="protein sequence ID" value="KAK1869828.1"/>
    <property type="molecule type" value="Genomic_DNA"/>
</dbReference>